<dbReference type="InterPro" id="IPR045632">
    <property type="entry name" value="DUF6314"/>
</dbReference>
<dbReference type="Pfam" id="PF19834">
    <property type="entry name" value="DUF6314"/>
    <property type="match status" value="1"/>
</dbReference>
<protein>
    <recommendedName>
        <fullName evidence="6">tRNA A64-2'-O-ribosylphosphate transferase</fullName>
    </recommendedName>
</protein>
<dbReference type="InterPro" id="IPR033449">
    <property type="entry name" value="Rit1_N"/>
</dbReference>
<dbReference type="GO" id="GO:0005737">
    <property type="term" value="C:cytoplasm"/>
    <property type="evidence" value="ECO:0007669"/>
    <property type="project" value="TreeGrafter"/>
</dbReference>
<gene>
    <name evidence="4" type="ORF">BU26DRAFT_601866</name>
</gene>
<dbReference type="OrthoDB" id="45256at2759"/>
<organism evidence="4 5">
    <name type="scientific">Trematosphaeria pertusa</name>
    <dbReference type="NCBI Taxonomy" id="390896"/>
    <lineage>
        <taxon>Eukaryota</taxon>
        <taxon>Fungi</taxon>
        <taxon>Dikarya</taxon>
        <taxon>Ascomycota</taxon>
        <taxon>Pezizomycotina</taxon>
        <taxon>Dothideomycetes</taxon>
        <taxon>Pleosporomycetidae</taxon>
        <taxon>Pleosporales</taxon>
        <taxon>Massarineae</taxon>
        <taxon>Trematosphaeriaceae</taxon>
        <taxon>Trematosphaeria</taxon>
    </lineage>
</organism>
<evidence type="ECO:0000259" key="1">
    <source>
        <dbReference type="Pfam" id="PF04179"/>
    </source>
</evidence>
<dbReference type="PANTHER" id="PTHR31811">
    <property type="entry name" value="TRNA A64-2'-O-RIBOSYLPHOSPHATE TRANSFERASE"/>
    <property type="match status" value="1"/>
</dbReference>
<feature type="domain" description="DUF6314" evidence="3">
    <location>
        <begin position="518"/>
        <end position="688"/>
    </location>
</feature>
<dbReference type="Proteomes" id="UP000800094">
    <property type="component" value="Unassembled WGS sequence"/>
</dbReference>
<keyword evidence="5" id="KW-1185">Reference proteome</keyword>
<dbReference type="AlphaFoldDB" id="A0A6A6ITI1"/>
<accession>A0A6A6ITI1</accession>
<sequence length="690" mass="76393">MTRPLTQSDLIFPTHSLSLSSTLHLLKRSALSIHNRLSSIQSDADFVASLSEAYGLPLVANERCGSWYIPTEKKVESVYFKSTDGHMNEWGFSLRRLNLHVLDVVGKYGGCMIVDSTRTGKSMPDALSKTIPIWCCVINRALFSGSGPHPLYTPPQAVSESEHAQIETRIDRFVRQFFDICKPNIRELRFKIQKPLRPIWTLQTSPLPESKPSFPDYHPIVLCSASRRVNGAESSEGGYIQGAADDHEAWARGLTPTIFWKNKDKLLNTNEENLPSLITALINQERGPDALPILINPTTNLYISTTQNLDIAPFDAIISCTPEPLTTTHQEHVKSKKYLHLRCQTGKLGSRDLRAQLAYLPAFFSSLPSSPEKILVCCPTGKDLSVGAALAVLCLYADESGKISTERREGKIDKTFIKQRLAWLTTNPTLNPPRGTLQSVNAFLMPDPSAASKEGMEPTQIPPEQLVLSTPSDAAVATDTTTPFATPLKTSNTPPSNSNPPNIPATLFTSLHNSSKPWAFTRQLSSVLPTHPSGTVTGTATFTPYTAPASEPPNPNTLLYAEEGEFLTSSGLHFVARRKYVYQLKPGLETGEEPYIAVHFYEDENGREGFGGLFVEMGELERDDESDDGVLRAGNREQHLCAEDLYTASWRFSGGMGGDDGEEREKWWEVRYDVKGPKKDYVSTTRYTPV</sequence>
<dbReference type="GeneID" id="54588627"/>
<proteinExistence type="predicted"/>
<dbReference type="Pfam" id="PF04179">
    <property type="entry name" value="Init_tRNA_PT"/>
    <property type="match status" value="1"/>
</dbReference>
<dbReference type="InterPro" id="IPR007306">
    <property type="entry name" value="Rit1"/>
</dbReference>
<feature type="domain" description="Rit1 DUSP-like" evidence="1">
    <location>
        <begin position="337"/>
        <end position="444"/>
    </location>
</feature>
<dbReference type="EMBL" id="ML987191">
    <property type="protein sequence ID" value="KAF2253821.1"/>
    <property type="molecule type" value="Genomic_DNA"/>
</dbReference>
<reference evidence="4" key="1">
    <citation type="journal article" date="2020" name="Stud. Mycol.">
        <title>101 Dothideomycetes genomes: a test case for predicting lifestyles and emergence of pathogens.</title>
        <authorList>
            <person name="Haridas S."/>
            <person name="Albert R."/>
            <person name="Binder M."/>
            <person name="Bloem J."/>
            <person name="Labutti K."/>
            <person name="Salamov A."/>
            <person name="Andreopoulos B."/>
            <person name="Baker S."/>
            <person name="Barry K."/>
            <person name="Bills G."/>
            <person name="Bluhm B."/>
            <person name="Cannon C."/>
            <person name="Castanera R."/>
            <person name="Culley D."/>
            <person name="Daum C."/>
            <person name="Ezra D."/>
            <person name="Gonzalez J."/>
            <person name="Henrissat B."/>
            <person name="Kuo A."/>
            <person name="Liang C."/>
            <person name="Lipzen A."/>
            <person name="Lutzoni F."/>
            <person name="Magnuson J."/>
            <person name="Mondo S."/>
            <person name="Nolan M."/>
            <person name="Ohm R."/>
            <person name="Pangilinan J."/>
            <person name="Park H.-J."/>
            <person name="Ramirez L."/>
            <person name="Alfaro M."/>
            <person name="Sun H."/>
            <person name="Tritt A."/>
            <person name="Yoshinaga Y."/>
            <person name="Zwiers L.-H."/>
            <person name="Turgeon B."/>
            <person name="Goodwin S."/>
            <person name="Spatafora J."/>
            <person name="Crous P."/>
            <person name="Grigoriev I."/>
        </authorList>
    </citation>
    <scope>NUCLEOTIDE SEQUENCE</scope>
    <source>
        <strain evidence="4">CBS 122368</strain>
    </source>
</reference>
<evidence type="ECO:0000259" key="3">
    <source>
        <dbReference type="Pfam" id="PF19834"/>
    </source>
</evidence>
<dbReference type="PANTHER" id="PTHR31811:SF0">
    <property type="entry name" value="TRNA A64-2'-O-RIBOSYLPHOSPHATE TRANSFERASE"/>
    <property type="match status" value="1"/>
</dbReference>
<name>A0A6A6ITI1_9PLEO</name>
<evidence type="ECO:0000313" key="5">
    <source>
        <dbReference type="Proteomes" id="UP000800094"/>
    </source>
</evidence>
<feature type="domain" description="Rit1 N-terminal" evidence="2">
    <location>
        <begin position="26"/>
        <end position="282"/>
    </location>
</feature>
<evidence type="ECO:0000313" key="4">
    <source>
        <dbReference type="EMBL" id="KAF2253821.1"/>
    </source>
</evidence>
<dbReference type="Pfam" id="PF17184">
    <property type="entry name" value="Rit1_C"/>
    <property type="match status" value="1"/>
</dbReference>
<evidence type="ECO:0008006" key="6">
    <source>
        <dbReference type="Google" id="ProtNLM"/>
    </source>
</evidence>
<dbReference type="GO" id="GO:0043399">
    <property type="term" value="F:tRNA adenosine(64)-2'-O-ribosylphosphate transferase activity"/>
    <property type="evidence" value="ECO:0007669"/>
    <property type="project" value="InterPro"/>
</dbReference>
<dbReference type="InterPro" id="IPR033421">
    <property type="entry name" value="Rit1_DUSP-like"/>
</dbReference>
<dbReference type="RefSeq" id="XP_033688825.1">
    <property type="nucleotide sequence ID" value="XM_033835297.1"/>
</dbReference>
<evidence type="ECO:0000259" key="2">
    <source>
        <dbReference type="Pfam" id="PF17184"/>
    </source>
</evidence>
<dbReference type="GO" id="GO:0019988">
    <property type="term" value="P:charged-tRNA amino acid modification"/>
    <property type="evidence" value="ECO:0007669"/>
    <property type="project" value="InterPro"/>
</dbReference>